<evidence type="ECO:0000256" key="6">
    <source>
        <dbReference type="ARBA" id="ARBA00023136"/>
    </source>
</evidence>
<dbReference type="PIRSF" id="PIRSF016636">
    <property type="entry name" value="AlgI_DltB"/>
    <property type="match status" value="1"/>
</dbReference>
<feature type="transmembrane region" description="Helical" evidence="8">
    <location>
        <begin position="118"/>
        <end position="140"/>
    </location>
</feature>
<dbReference type="Pfam" id="PF03062">
    <property type="entry name" value="MBOAT"/>
    <property type="match status" value="1"/>
</dbReference>
<dbReference type="GO" id="GO:0042121">
    <property type="term" value="P:alginic acid biosynthetic process"/>
    <property type="evidence" value="ECO:0007669"/>
    <property type="project" value="InterPro"/>
</dbReference>
<dbReference type="EMBL" id="FOIQ01000001">
    <property type="protein sequence ID" value="SEV84591.1"/>
    <property type="molecule type" value="Genomic_DNA"/>
</dbReference>
<keyword evidence="7 9" id="KW-0012">Acyltransferase</keyword>
<dbReference type="InterPro" id="IPR051085">
    <property type="entry name" value="MB_O-acyltransferase"/>
</dbReference>
<comment type="subcellular location">
    <subcellularLocation>
        <location evidence="1">Cell membrane</location>
        <topology evidence="1">Multi-pass membrane protein</topology>
    </subcellularLocation>
</comment>
<dbReference type="GO" id="GO:0005886">
    <property type="term" value="C:plasma membrane"/>
    <property type="evidence" value="ECO:0007669"/>
    <property type="project" value="UniProtKB-SubCell"/>
</dbReference>
<feature type="transmembrane region" description="Helical" evidence="8">
    <location>
        <begin position="338"/>
        <end position="359"/>
    </location>
</feature>
<feature type="transmembrane region" description="Helical" evidence="8">
    <location>
        <begin position="423"/>
        <end position="440"/>
    </location>
</feature>
<feature type="transmembrane region" description="Helical" evidence="8">
    <location>
        <begin position="80"/>
        <end position="98"/>
    </location>
</feature>
<dbReference type="InterPro" id="IPR028362">
    <property type="entry name" value="AlgI"/>
</dbReference>
<feature type="transmembrane region" description="Helical" evidence="8">
    <location>
        <begin position="380"/>
        <end position="403"/>
    </location>
</feature>
<keyword evidence="3 7" id="KW-1003">Cell membrane</keyword>
<feature type="transmembrane region" description="Helical" evidence="8">
    <location>
        <begin position="51"/>
        <end position="68"/>
    </location>
</feature>
<evidence type="ECO:0000256" key="4">
    <source>
        <dbReference type="ARBA" id="ARBA00022692"/>
    </source>
</evidence>
<protein>
    <submittedName>
        <fullName evidence="9">D-alanyl-lipoteichoic acid acyltransferase DltB, MBOAT superfamily</fullName>
    </submittedName>
</protein>
<comment type="similarity">
    <text evidence="2 7">Belongs to the membrane-bound acyltransferase family.</text>
</comment>
<dbReference type="AlphaFoldDB" id="A0A1I0MB35"/>
<dbReference type="RefSeq" id="WP_091914404.1">
    <property type="nucleotide sequence ID" value="NZ_FOIQ01000001.1"/>
</dbReference>
<feature type="transmembrane region" description="Helical" evidence="8">
    <location>
        <begin position="460"/>
        <end position="478"/>
    </location>
</feature>
<keyword evidence="10" id="KW-1185">Reference proteome</keyword>
<name>A0A1I0MB35_9BACT</name>
<dbReference type="GO" id="GO:0016746">
    <property type="term" value="F:acyltransferase activity"/>
    <property type="evidence" value="ECO:0007669"/>
    <property type="project" value="UniProtKB-KW"/>
</dbReference>
<evidence type="ECO:0000313" key="10">
    <source>
        <dbReference type="Proteomes" id="UP000199373"/>
    </source>
</evidence>
<reference evidence="9 10" key="1">
    <citation type="submission" date="2016-10" db="EMBL/GenBank/DDBJ databases">
        <authorList>
            <person name="de Groot N.N."/>
        </authorList>
    </citation>
    <scope>NUCLEOTIDE SEQUENCE [LARGE SCALE GENOMIC DNA]</scope>
    <source>
        <strain evidence="9 10">TC2-24</strain>
    </source>
</reference>
<feature type="transmembrane region" description="Helical" evidence="8">
    <location>
        <begin position="312"/>
        <end position="332"/>
    </location>
</feature>
<keyword evidence="4 8" id="KW-0812">Transmembrane</keyword>
<dbReference type="PANTHER" id="PTHR13285:SF18">
    <property type="entry name" value="PROTEIN-CYSTEINE N-PALMITOYLTRANSFERASE RASP"/>
    <property type="match status" value="1"/>
</dbReference>
<evidence type="ECO:0000256" key="3">
    <source>
        <dbReference type="ARBA" id="ARBA00022475"/>
    </source>
</evidence>
<evidence type="ECO:0000256" key="7">
    <source>
        <dbReference type="PIRNR" id="PIRNR016636"/>
    </source>
</evidence>
<feature type="transmembrane region" description="Helical" evidence="8">
    <location>
        <begin position="6"/>
        <end position="23"/>
    </location>
</feature>
<dbReference type="PIRSF" id="PIRSF500217">
    <property type="entry name" value="AlgI"/>
    <property type="match status" value="1"/>
</dbReference>
<gene>
    <name evidence="9" type="ORF">SAMN04487850_0424</name>
</gene>
<accession>A0A1I0MB35</accession>
<sequence>MVVNSFSFLLFFIVVFIGYYLPVCKHHPRYQNTWLLLASYFFYAYADLRMIPLLLGSTVVFWLLGLWLHREMEKGHMEKASRITTLAVVLGIGVLLYFKYLNFFAESFASLLQSVGFHVSWSTLHIILPIGVSFFTFKLISYVIEIHREHITPSRDLTEFAAYIAFFPTILSGPIDRPNKFLPQMQRVHTLDYSLAADGCRQILWGMFTKMCIADNLAVITNQAWGGYDTLPTTMLVAAALLYPIQLYADFDGYSNMAIGVGKILGFQVTRNFNRPFLARNMAEFWRRWHISLTGWITDYVYMPLNIAFRNIGQWGIILAAMINLILIGLWHGANWTFGLFGLYHGLLFIPLVLSGSIGKNKKLKANDHGLPFLKDFRKMVATYLLVCLGLVVFRADNIGQAFGFLRAMVTNGVDGTSIIDRYGILYILFGLLLLTIDWIQRQKEHALQLEAFPLLRNQYLRFGLYLFIILMIITFTGKSQAFIYFQF</sequence>
<keyword evidence="7 9" id="KW-0808">Transferase</keyword>
<dbReference type="InterPro" id="IPR024194">
    <property type="entry name" value="Ac/AlaTfrase_AlgI/DltB"/>
</dbReference>
<dbReference type="InterPro" id="IPR004299">
    <property type="entry name" value="MBOAT_fam"/>
</dbReference>
<evidence type="ECO:0000313" key="9">
    <source>
        <dbReference type="EMBL" id="SEV84591.1"/>
    </source>
</evidence>
<organism evidence="9 10">
    <name type="scientific">Prevotella aff. ruminicola Tc2-24</name>
    <dbReference type="NCBI Taxonomy" id="81582"/>
    <lineage>
        <taxon>Bacteria</taxon>
        <taxon>Pseudomonadati</taxon>
        <taxon>Bacteroidota</taxon>
        <taxon>Bacteroidia</taxon>
        <taxon>Bacteroidales</taxon>
        <taxon>Prevotellaceae</taxon>
        <taxon>Prevotella</taxon>
    </lineage>
</organism>
<dbReference type="PANTHER" id="PTHR13285">
    <property type="entry name" value="ACYLTRANSFERASE"/>
    <property type="match status" value="1"/>
</dbReference>
<keyword evidence="5 8" id="KW-1133">Transmembrane helix</keyword>
<proteinExistence type="inferred from homology"/>
<evidence type="ECO:0000256" key="8">
    <source>
        <dbReference type="SAM" id="Phobius"/>
    </source>
</evidence>
<evidence type="ECO:0000256" key="1">
    <source>
        <dbReference type="ARBA" id="ARBA00004651"/>
    </source>
</evidence>
<dbReference type="Proteomes" id="UP000199373">
    <property type="component" value="Unassembled WGS sequence"/>
</dbReference>
<evidence type="ECO:0000256" key="2">
    <source>
        <dbReference type="ARBA" id="ARBA00010323"/>
    </source>
</evidence>
<keyword evidence="6 7" id="KW-0472">Membrane</keyword>
<evidence type="ECO:0000256" key="5">
    <source>
        <dbReference type="ARBA" id="ARBA00022989"/>
    </source>
</evidence>